<dbReference type="OrthoDB" id="9768177at2"/>
<evidence type="ECO:0000256" key="4">
    <source>
        <dbReference type="ARBA" id="ARBA00022692"/>
    </source>
</evidence>
<keyword evidence="14" id="KW-1185">Reference proteome</keyword>
<dbReference type="InterPro" id="IPR036942">
    <property type="entry name" value="Beta-barrel_TonB_sf"/>
</dbReference>
<keyword evidence="6 8" id="KW-0472">Membrane</keyword>
<dbReference type="NCBIfam" id="TIGR04057">
    <property type="entry name" value="SusC_RagA_signa"/>
    <property type="match status" value="1"/>
</dbReference>
<evidence type="ECO:0000256" key="6">
    <source>
        <dbReference type="ARBA" id="ARBA00023136"/>
    </source>
</evidence>
<keyword evidence="3 8" id="KW-1134">Transmembrane beta strand</keyword>
<evidence type="ECO:0000256" key="10">
    <source>
        <dbReference type="SAM" id="SignalP"/>
    </source>
</evidence>
<reference evidence="13 14" key="1">
    <citation type="submission" date="2016-10" db="EMBL/GenBank/DDBJ databases">
        <authorList>
            <person name="de Groot N.N."/>
        </authorList>
    </citation>
    <scope>NUCLEOTIDE SEQUENCE [LARGE SCALE GENOMIC DNA]</scope>
    <source>
        <strain>GEY</strain>
        <strain evidence="14">DSM 9560</strain>
    </source>
</reference>
<dbReference type="AlphaFoldDB" id="A0A1I2FDX1"/>
<accession>A0A1I2FDX1</accession>
<evidence type="ECO:0000256" key="8">
    <source>
        <dbReference type="PROSITE-ProRule" id="PRU01360"/>
    </source>
</evidence>
<dbReference type="Pfam" id="PF13715">
    <property type="entry name" value="CarbopepD_reg_2"/>
    <property type="match status" value="1"/>
</dbReference>
<evidence type="ECO:0000256" key="2">
    <source>
        <dbReference type="ARBA" id="ARBA00022448"/>
    </source>
</evidence>
<dbReference type="InterPro" id="IPR037066">
    <property type="entry name" value="Plug_dom_sf"/>
</dbReference>
<dbReference type="GO" id="GO:0009279">
    <property type="term" value="C:cell outer membrane"/>
    <property type="evidence" value="ECO:0007669"/>
    <property type="project" value="UniProtKB-SubCell"/>
</dbReference>
<evidence type="ECO:0000256" key="9">
    <source>
        <dbReference type="RuleBase" id="RU003357"/>
    </source>
</evidence>
<evidence type="ECO:0000313" key="14">
    <source>
        <dbReference type="Proteomes" id="UP000199513"/>
    </source>
</evidence>
<keyword evidence="10" id="KW-0732">Signal</keyword>
<dbReference type="Gene3D" id="2.170.130.10">
    <property type="entry name" value="TonB-dependent receptor, plug domain"/>
    <property type="match status" value="1"/>
</dbReference>
<dbReference type="Gene3D" id="2.60.40.1120">
    <property type="entry name" value="Carboxypeptidase-like, regulatory domain"/>
    <property type="match status" value="1"/>
</dbReference>
<evidence type="ECO:0000313" key="13">
    <source>
        <dbReference type="EMBL" id="SFF03193.1"/>
    </source>
</evidence>
<dbReference type="Proteomes" id="UP000199513">
    <property type="component" value="Unassembled WGS sequence"/>
</dbReference>
<organism evidence="13 14">
    <name type="scientific">Thermoflexibacter ruber</name>
    <dbReference type="NCBI Taxonomy" id="1003"/>
    <lineage>
        <taxon>Bacteria</taxon>
        <taxon>Pseudomonadati</taxon>
        <taxon>Bacteroidota</taxon>
        <taxon>Cytophagia</taxon>
        <taxon>Cytophagales</taxon>
        <taxon>Thermoflexibacteraceae</taxon>
        <taxon>Thermoflexibacter</taxon>
    </lineage>
</organism>
<evidence type="ECO:0000256" key="7">
    <source>
        <dbReference type="ARBA" id="ARBA00023237"/>
    </source>
</evidence>
<dbReference type="PROSITE" id="PS52016">
    <property type="entry name" value="TONB_DEPENDENT_REC_3"/>
    <property type="match status" value="1"/>
</dbReference>
<dbReference type="SUPFAM" id="SSF49464">
    <property type="entry name" value="Carboxypeptidase regulatory domain-like"/>
    <property type="match status" value="1"/>
</dbReference>
<dbReference type="EMBL" id="FONY01000013">
    <property type="protein sequence ID" value="SFF03193.1"/>
    <property type="molecule type" value="Genomic_DNA"/>
</dbReference>
<comment type="similarity">
    <text evidence="8 9">Belongs to the TonB-dependent receptor family.</text>
</comment>
<sequence>MKRLLHYGFVLLVVFAFTSLAQAQDRTISGKVTSAEDGNPLPGVNVIVKGTSTGTATGSDGTYKLQVPSNAQALIFSFVGFLNQEVQIGNRSTIDVVLQTDQKLLSEVVVVGYGEQSRKTLTSAITRIEGSTIANLATPSFDQQLAGRAAGVQVTTPSGILGQAPRILIRGTNSVSSGTFPLVVIDNVPMITGNQSGATPTNPIGDINPADIESFEILKDGAATAIFGSRAANGVILITTKRGKRNSGARVNLDAYYGVAQPINRFDLLNAQEFITIANEKLAGLGLAPQAFPDPNGAETDWQSQILRTGTVQNYGINFSGGSDKTTYFFSLGYTDQLGSTVSNAQKRLTFRGNIDHQINKWIEAGTSLSLTRNNNDGLNTGTNALSGNITGGLRLFPNVPVFNPNHPTGYNISPDNQVLGNGANTRNIDNNYTNIRFVLDNNKFQAQTNRILSNSYFQVNILDGLRLKTQYAIDYSATRSFSSLDPRHGDGRGSNGVVNMTQRDVIRWNWQNLLTYNKSLGDHNLGLTAGLEYQKTDVSSFTAGGQNFSDRFFIQNGLITGTYSTQTSSGTNVPTGFDSYFFRANYGYKAKYLAGFSVRNDGISSLPPANRRGNFLGGSLGYRVSEEDFYKNSSLAKIMNEVKLRGSYAEVGNVDIGSFPYVGVFGAAQYASQNGIAFSQAGNPDLKWETSKKIDFGVELGFLNNRLTLSVDYFQNNVDGLILDAPTPSSIGIPGNSISKNIGSLLNKGWEFHATAEVMNKNGFKWNIDANFSAINNQIQGLNKGLDGKDQDLLFTYHVTRVGFPIGSFYGFETAGVNPANGNPLFVKGEGRIVQRNVTTGTYSFYDPANPKNESNTQGAALNFADVADGGDRKILGNSNPTWFGGLTNTFNYKGFELEVFLRYSGGNKILNLTRQGTLLNYDFNNSGREILNRWQKEGDVTDVPRLVINRTAQANLTGATTTRFLEKGDFLRIQNIVLSYNLPSSLLDKGAFPVRSLRVFVQVQNAFTFTKYTGLDPELSSSTGNSTFGTDENTNPQIRFTTFGINIGL</sequence>
<dbReference type="InterPro" id="IPR012910">
    <property type="entry name" value="Plug_dom"/>
</dbReference>
<evidence type="ECO:0000256" key="3">
    <source>
        <dbReference type="ARBA" id="ARBA00022452"/>
    </source>
</evidence>
<dbReference type="InterPro" id="IPR000531">
    <property type="entry name" value="Beta-barrel_TonB"/>
</dbReference>
<dbReference type="InterPro" id="IPR023996">
    <property type="entry name" value="TonB-dep_OMP_SusC/RagA"/>
</dbReference>
<comment type="subcellular location">
    <subcellularLocation>
        <location evidence="1 8">Cell outer membrane</location>
        <topology evidence="1 8">Multi-pass membrane protein</topology>
    </subcellularLocation>
</comment>
<feature type="chain" id="PRO_5011498429" evidence="10">
    <location>
        <begin position="24"/>
        <end position="1051"/>
    </location>
</feature>
<name>A0A1I2FDX1_9BACT</name>
<keyword evidence="7 8" id="KW-0998">Cell outer membrane</keyword>
<dbReference type="SUPFAM" id="SSF56935">
    <property type="entry name" value="Porins"/>
    <property type="match status" value="1"/>
</dbReference>
<dbReference type="InterPro" id="IPR008969">
    <property type="entry name" value="CarboxyPept-like_regulatory"/>
</dbReference>
<evidence type="ECO:0000256" key="5">
    <source>
        <dbReference type="ARBA" id="ARBA00023077"/>
    </source>
</evidence>
<protein>
    <submittedName>
        <fullName evidence="13">TonB-linked outer membrane protein, SusC/RagA family</fullName>
    </submittedName>
</protein>
<proteinExistence type="inferred from homology"/>
<gene>
    <name evidence="13" type="ORF">SAMN04488541_101369</name>
</gene>
<keyword evidence="2 8" id="KW-0813">Transport</keyword>
<feature type="domain" description="TonB-dependent receptor plug" evidence="12">
    <location>
        <begin position="119"/>
        <end position="235"/>
    </location>
</feature>
<feature type="domain" description="TonB-dependent receptor-like beta-barrel" evidence="11">
    <location>
        <begin position="403"/>
        <end position="790"/>
    </location>
</feature>
<evidence type="ECO:0000259" key="12">
    <source>
        <dbReference type="Pfam" id="PF07715"/>
    </source>
</evidence>
<dbReference type="Pfam" id="PF07715">
    <property type="entry name" value="Plug"/>
    <property type="match status" value="1"/>
</dbReference>
<evidence type="ECO:0000256" key="1">
    <source>
        <dbReference type="ARBA" id="ARBA00004571"/>
    </source>
</evidence>
<dbReference type="InterPro" id="IPR023997">
    <property type="entry name" value="TonB-dep_OMP_SusC/RagA_CS"/>
</dbReference>
<dbReference type="NCBIfam" id="TIGR04056">
    <property type="entry name" value="OMP_RagA_SusC"/>
    <property type="match status" value="1"/>
</dbReference>
<keyword evidence="4 8" id="KW-0812">Transmembrane</keyword>
<dbReference type="RefSeq" id="WP_091544089.1">
    <property type="nucleotide sequence ID" value="NZ_FONY01000013.1"/>
</dbReference>
<dbReference type="InterPro" id="IPR039426">
    <property type="entry name" value="TonB-dep_rcpt-like"/>
</dbReference>
<keyword evidence="5 9" id="KW-0798">TonB box</keyword>
<dbReference type="Pfam" id="PF00593">
    <property type="entry name" value="TonB_dep_Rec_b-barrel"/>
    <property type="match status" value="1"/>
</dbReference>
<evidence type="ECO:0000259" key="11">
    <source>
        <dbReference type="Pfam" id="PF00593"/>
    </source>
</evidence>
<dbReference type="STRING" id="1003.SAMN04488541_101369"/>
<feature type="signal peptide" evidence="10">
    <location>
        <begin position="1"/>
        <end position="23"/>
    </location>
</feature>
<dbReference type="Gene3D" id="2.40.170.20">
    <property type="entry name" value="TonB-dependent receptor, beta-barrel domain"/>
    <property type="match status" value="1"/>
</dbReference>